<dbReference type="GO" id="GO:0003777">
    <property type="term" value="F:microtubule motor activity"/>
    <property type="evidence" value="ECO:0007669"/>
    <property type="project" value="InterPro"/>
</dbReference>
<evidence type="ECO:0000256" key="4">
    <source>
        <dbReference type="ARBA" id="ARBA00022840"/>
    </source>
</evidence>
<feature type="binding site" evidence="7">
    <location>
        <begin position="94"/>
        <end position="101"/>
    </location>
    <ligand>
        <name>ATP</name>
        <dbReference type="ChEBI" id="CHEBI:30616"/>
    </ligand>
</feature>
<dbReference type="OrthoDB" id="3176171at2759"/>
<evidence type="ECO:0000256" key="3">
    <source>
        <dbReference type="ARBA" id="ARBA00022741"/>
    </source>
</evidence>
<reference evidence="10" key="1">
    <citation type="journal article" date="2019" name="Toxins">
        <title>Detection of Abrin-Like and Prepropulchellin-Like Toxin Genes and Transcripts Using Whole Genome Sequencing and Full-Length Transcript Sequencing of Abrus precatorius.</title>
        <authorList>
            <person name="Hovde B.T."/>
            <person name="Daligault H.E."/>
            <person name="Hanschen E.R."/>
            <person name="Kunde Y.A."/>
            <person name="Johnson M.B."/>
            <person name="Starkenburg S.R."/>
            <person name="Johnson S.L."/>
        </authorList>
    </citation>
    <scope>NUCLEOTIDE SEQUENCE [LARGE SCALE GENOMIC DNA]</scope>
</reference>
<evidence type="ECO:0000256" key="6">
    <source>
        <dbReference type="ARBA" id="ARBA00023175"/>
    </source>
</evidence>
<evidence type="ECO:0000256" key="2">
    <source>
        <dbReference type="ARBA" id="ARBA00022701"/>
    </source>
</evidence>
<dbReference type="Gene3D" id="3.40.850.10">
    <property type="entry name" value="Kinesin motor domain"/>
    <property type="match status" value="1"/>
</dbReference>
<dbReference type="CDD" id="cd01374">
    <property type="entry name" value="KISc_CENP_E"/>
    <property type="match status" value="1"/>
</dbReference>
<sequence>MTQEERIFVSIRVRPLNERERARHDVSDWECVSGHTLRFKGNGHAEQRALSTDSYTFDRVFGDRCNTKQVYEQGIKEVALSVVNGINSSIFAYGQTSSGKTYTMTGITEYAVRDIYQYIEKRKDREFVVKFSAMEIYNEAVRDLLNAGGTSLRLLDDPEKGTFVEKLTEETLRERSQLQQLLSICAAERTTEETAMNETSSRSHQILRLVFTLSLIESNPSNFAATARSGTLTANVNFVDLAGSERASQALSAGTRLREGSHINRSLLTLGTVIRKLSKGRNEHIPYRDSKLTRILHNSLGGNARTAIICTISPARSQIEQSRNTLLFAGCAKQVATNARINLVMSDKVLVKQLQRELARLENELRKFTPNTVLLKERELQIEQMDKEIKELTRQRDQFQSHVENFRHSAGKDRVSRVDKDSASESSRVAKNLPRMNSISENLDTTTNLSISHEHLLQQTENSEDYFLLDGSSPTFGGPDPCQGWEEMASRAESQDNCEEVSKAESQDNCEEVSKAESEDICKEVSSDEYEDNCREVPCIEIKEVEKDRQTDLNTPIPVFEENGGVSPTMDIDAESSLGGNLPTTQVVDVDAKSFSGENSPMIKVVNVDARSSSGNGQNGHCESIHVAENDSQDNLSEKSSGSSESEPHILAPMSLPQTDEVDQENSAHPQVSKLEQNASPSRFNKLNQEPASPPQFDEQELKTTLPPKLDEQEQVSVTLPDEVDRENATSLACFQDNQPESKLHATKRKSSRKYSAVHDMNASVEDVESAWDSDAEDTASVLNFVVAMNQKAKIKPLNCDLDDIMVRARKSGISKRVNQIKGISFHGVPGALVPYDFERQQRDIIQLWDACNVPLVHRTYFFLLIKGELSDSVYLDVELRRLSFLKDTFFGGTSITGDGRDVTPNSSLTSLNRERKMLSKHVHKKFSRKEREELYQKWGIDLKSKHRSVQLAWLVWTNTKDLTHVRESAALVAKLVGFINSGEATKKTFGFGFLTRRKTKNDSTWKDTMSTVL</sequence>
<feature type="compositionally biased region" description="Polar residues" evidence="8">
    <location>
        <begin position="578"/>
        <end position="587"/>
    </location>
</feature>
<feature type="region of interest" description="Disordered" evidence="8">
    <location>
        <begin position="555"/>
        <end position="699"/>
    </location>
</feature>
<dbReference type="PROSITE" id="PS50067">
    <property type="entry name" value="KINESIN_MOTOR_2"/>
    <property type="match status" value="1"/>
</dbReference>
<dbReference type="InterPro" id="IPR027417">
    <property type="entry name" value="P-loop_NTPase"/>
</dbReference>
<gene>
    <name evidence="11" type="primary">LOC113866301</name>
</gene>
<dbReference type="RefSeq" id="XP_027356984.1">
    <property type="nucleotide sequence ID" value="XM_027501183.1"/>
</dbReference>
<comment type="similarity">
    <text evidence="1">Belongs to the TRAFAC class myosin-kinesin ATPase superfamily. Kinesin family. KIN-7 subfamily.</text>
</comment>
<dbReference type="InterPro" id="IPR027640">
    <property type="entry name" value="Kinesin-like_fam"/>
</dbReference>
<feature type="domain" description="Kinesin motor" evidence="9">
    <location>
        <begin position="6"/>
        <end position="335"/>
    </location>
</feature>
<feature type="compositionally biased region" description="Polar residues" evidence="8">
    <location>
        <begin position="665"/>
        <end position="691"/>
    </location>
</feature>
<feature type="region of interest" description="Disordered" evidence="8">
    <location>
        <begin position="406"/>
        <end position="429"/>
    </location>
</feature>
<evidence type="ECO:0000256" key="8">
    <source>
        <dbReference type="SAM" id="MobiDB-lite"/>
    </source>
</evidence>
<dbReference type="GO" id="GO:0005524">
    <property type="term" value="F:ATP binding"/>
    <property type="evidence" value="ECO:0007669"/>
    <property type="project" value="UniProtKB-UniRule"/>
</dbReference>
<dbReference type="Pfam" id="PF00225">
    <property type="entry name" value="Kinesin"/>
    <property type="match status" value="1"/>
</dbReference>
<evidence type="ECO:0000313" key="11">
    <source>
        <dbReference type="RefSeq" id="XP_027356984.1"/>
    </source>
</evidence>
<name>A0A8B8LQ34_ABRPR</name>
<dbReference type="GO" id="GO:0007018">
    <property type="term" value="P:microtubule-based movement"/>
    <property type="evidence" value="ECO:0007669"/>
    <property type="project" value="InterPro"/>
</dbReference>
<keyword evidence="3 7" id="KW-0547">Nucleotide-binding</keyword>
<evidence type="ECO:0000313" key="10">
    <source>
        <dbReference type="Proteomes" id="UP000694853"/>
    </source>
</evidence>
<feature type="compositionally biased region" description="Basic and acidic residues" evidence="8">
    <location>
        <begin position="406"/>
        <end position="423"/>
    </location>
</feature>
<dbReference type="GO" id="GO:0005874">
    <property type="term" value="C:microtubule"/>
    <property type="evidence" value="ECO:0007669"/>
    <property type="project" value="UniProtKB-KW"/>
</dbReference>
<evidence type="ECO:0000256" key="7">
    <source>
        <dbReference type="PROSITE-ProRule" id="PRU00283"/>
    </source>
</evidence>
<keyword evidence="4 7" id="KW-0067">ATP-binding</keyword>
<dbReference type="Proteomes" id="UP000694853">
    <property type="component" value="Unplaced"/>
</dbReference>
<dbReference type="GO" id="GO:0008017">
    <property type="term" value="F:microtubule binding"/>
    <property type="evidence" value="ECO:0007669"/>
    <property type="project" value="InterPro"/>
</dbReference>
<feature type="compositionally biased region" description="Polar residues" evidence="8">
    <location>
        <begin position="610"/>
        <end position="621"/>
    </location>
</feature>
<dbReference type="PANTHER" id="PTHR47968">
    <property type="entry name" value="CENTROMERE PROTEIN E"/>
    <property type="match status" value="1"/>
</dbReference>
<evidence type="ECO:0000256" key="5">
    <source>
        <dbReference type="ARBA" id="ARBA00023054"/>
    </source>
</evidence>
<reference evidence="11" key="2">
    <citation type="submission" date="2025-08" db="UniProtKB">
        <authorList>
            <consortium name="RefSeq"/>
        </authorList>
    </citation>
    <scope>IDENTIFICATION</scope>
    <source>
        <tissue evidence="11">Young leaves</tissue>
    </source>
</reference>
<dbReference type="InterPro" id="IPR021881">
    <property type="entry name" value="NACK_C"/>
</dbReference>
<protein>
    <submittedName>
        <fullName evidence="11">Kinesin-like protein KIN-7J</fullName>
    </submittedName>
</protein>
<evidence type="ECO:0000256" key="1">
    <source>
        <dbReference type="ARBA" id="ARBA00007310"/>
    </source>
</evidence>
<organism evidence="10 11">
    <name type="scientific">Abrus precatorius</name>
    <name type="common">Indian licorice</name>
    <name type="synonym">Glycine abrus</name>
    <dbReference type="NCBI Taxonomy" id="3816"/>
    <lineage>
        <taxon>Eukaryota</taxon>
        <taxon>Viridiplantae</taxon>
        <taxon>Streptophyta</taxon>
        <taxon>Embryophyta</taxon>
        <taxon>Tracheophyta</taxon>
        <taxon>Spermatophyta</taxon>
        <taxon>Magnoliopsida</taxon>
        <taxon>eudicotyledons</taxon>
        <taxon>Gunneridae</taxon>
        <taxon>Pentapetalae</taxon>
        <taxon>rosids</taxon>
        <taxon>fabids</taxon>
        <taxon>Fabales</taxon>
        <taxon>Fabaceae</taxon>
        <taxon>Papilionoideae</taxon>
        <taxon>50 kb inversion clade</taxon>
        <taxon>NPAAA clade</taxon>
        <taxon>indigoferoid/millettioid clade</taxon>
        <taxon>Abreae</taxon>
        <taxon>Abrus</taxon>
    </lineage>
</organism>
<dbReference type="PRINTS" id="PR00380">
    <property type="entry name" value="KINESINHEAVY"/>
</dbReference>
<keyword evidence="5" id="KW-0175">Coiled coil</keyword>
<keyword evidence="10" id="KW-1185">Reference proteome</keyword>
<dbReference type="Pfam" id="PF11995">
    <property type="entry name" value="DUF3490"/>
    <property type="match status" value="1"/>
</dbReference>
<proteinExistence type="inferred from homology"/>
<dbReference type="AlphaFoldDB" id="A0A8B8LQ34"/>
<dbReference type="PANTHER" id="PTHR47968:SF61">
    <property type="entry name" value="ATP-BINDING MICROTUBULE MOTOR FAMILY PROTEIN"/>
    <property type="match status" value="1"/>
</dbReference>
<keyword evidence="2" id="KW-0493">Microtubule</keyword>
<accession>A0A8B8LQ34</accession>
<dbReference type="InterPro" id="IPR001752">
    <property type="entry name" value="Kinesin_motor_dom"/>
</dbReference>
<dbReference type="KEGG" id="aprc:113866301"/>
<dbReference type="GeneID" id="113866301"/>
<keyword evidence="6 7" id="KW-0505">Motor protein</keyword>
<dbReference type="SMART" id="SM00129">
    <property type="entry name" value="KISc"/>
    <property type="match status" value="1"/>
</dbReference>
<evidence type="ECO:0000259" key="9">
    <source>
        <dbReference type="PROSITE" id="PS50067"/>
    </source>
</evidence>
<dbReference type="FunFam" id="3.40.850.10:FF:000016">
    <property type="entry name" value="Kinesin-like protein"/>
    <property type="match status" value="1"/>
</dbReference>
<dbReference type="InterPro" id="IPR036961">
    <property type="entry name" value="Kinesin_motor_dom_sf"/>
</dbReference>
<dbReference type="SUPFAM" id="SSF52540">
    <property type="entry name" value="P-loop containing nucleoside triphosphate hydrolases"/>
    <property type="match status" value="1"/>
</dbReference>